<dbReference type="Proteomes" id="UP001604277">
    <property type="component" value="Unassembled WGS sequence"/>
</dbReference>
<evidence type="ECO:0000313" key="1">
    <source>
        <dbReference type="EMBL" id="KAL2474100.1"/>
    </source>
</evidence>
<gene>
    <name evidence="1" type="ORF">Fot_49836</name>
</gene>
<organism evidence="1 2">
    <name type="scientific">Forsythia ovata</name>
    <dbReference type="NCBI Taxonomy" id="205694"/>
    <lineage>
        <taxon>Eukaryota</taxon>
        <taxon>Viridiplantae</taxon>
        <taxon>Streptophyta</taxon>
        <taxon>Embryophyta</taxon>
        <taxon>Tracheophyta</taxon>
        <taxon>Spermatophyta</taxon>
        <taxon>Magnoliopsida</taxon>
        <taxon>eudicotyledons</taxon>
        <taxon>Gunneridae</taxon>
        <taxon>Pentapetalae</taxon>
        <taxon>asterids</taxon>
        <taxon>lamiids</taxon>
        <taxon>Lamiales</taxon>
        <taxon>Oleaceae</taxon>
        <taxon>Forsythieae</taxon>
        <taxon>Forsythia</taxon>
    </lineage>
</organism>
<name>A0ABD1QD08_9LAMI</name>
<comment type="caution">
    <text evidence="1">The sequence shown here is derived from an EMBL/GenBank/DDBJ whole genome shotgun (WGS) entry which is preliminary data.</text>
</comment>
<reference evidence="2" key="1">
    <citation type="submission" date="2024-07" db="EMBL/GenBank/DDBJ databases">
        <title>Two chromosome-level genome assemblies of Korean endemic species Abeliophyllum distichum and Forsythia ovata (Oleaceae).</title>
        <authorList>
            <person name="Jang H."/>
        </authorList>
    </citation>
    <scope>NUCLEOTIDE SEQUENCE [LARGE SCALE GENOMIC DNA]</scope>
</reference>
<accession>A0ABD1QD08</accession>
<evidence type="ECO:0000313" key="2">
    <source>
        <dbReference type="Proteomes" id="UP001604277"/>
    </source>
</evidence>
<protein>
    <submittedName>
        <fullName evidence="1">DNA polymerase</fullName>
    </submittedName>
</protein>
<proteinExistence type="predicted"/>
<dbReference type="AlphaFoldDB" id="A0ABD1QD08"/>
<keyword evidence="2" id="KW-1185">Reference proteome</keyword>
<sequence>MNSICALIDKKPVDTQVGYTSDFWLKLRCQKSPEEGNGGRMSPSLIANQSIVRHAKTRTVYEQISASDDSLAPKMQMSMLISISINSFMKPDLTKGLGTKKKVALNVKTMQTIEAKSEISPTINFAGKENRKSSSA</sequence>
<dbReference type="EMBL" id="JBFOLJ010000015">
    <property type="protein sequence ID" value="KAL2474100.1"/>
    <property type="molecule type" value="Genomic_DNA"/>
</dbReference>